<name>A0ABU1XNW6_9NOCA</name>
<dbReference type="RefSeq" id="WP_063009257.1">
    <property type="nucleotide sequence ID" value="NZ_JAVDWW010000011.1"/>
</dbReference>
<organism evidence="2 3">
    <name type="scientific">Nocardia kruczakiae</name>
    <dbReference type="NCBI Taxonomy" id="261477"/>
    <lineage>
        <taxon>Bacteria</taxon>
        <taxon>Bacillati</taxon>
        <taxon>Actinomycetota</taxon>
        <taxon>Actinomycetes</taxon>
        <taxon>Mycobacteriales</taxon>
        <taxon>Nocardiaceae</taxon>
        <taxon>Nocardia</taxon>
    </lineage>
</organism>
<evidence type="ECO:0000259" key="1">
    <source>
        <dbReference type="Pfam" id="PF05685"/>
    </source>
</evidence>
<dbReference type="SUPFAM" id="SSF52980">
    <property type="entry name" value="Restriction endonuclease-like"/>
    <property type="match status" value="1"/>
</dbReference>
<dbReference type="InterPro" id="IPR011335">
    <property type="entry name" value="Restrct_endonuc-II-like"/>
</dbReference>
<accession>A0ABU1XNW6</accession>
<dbReference type="GO" id="GO:0004519">
    <property type="term" value="F:endonuclease activity"/>
    <property type="evidence" value="ECO:0007669"/>
    <property type="project" value="UniProtKB-KW"/>
</dbReference>
<dbReference type="EMBL" id="JAVDWW010000011">
    <property type="protein sequence ID" value="MDR7172228.1"/>
    <property type="molecule type" value="Genomic_DNA"/>
</dbReference>
<dbReference type="InterPro" id="IPR012296">
    <property type="entry name" value="Nuclease_put_TT1808"/>
</dbReference>
<evidence type="ECO:0000313" key="2">
    <source>
        <dbReference type="EMBL" id="MDR7172228.1"/>
    </source>
</evidence>
<keyword evidence="2" id="KW-0255">Endonuclease</keyword>
<keyword evidence="2" id="KW-0378">Hydrolase</keyword>
<keyword evidence="3" id="KW-1185">Reference proteome</keyword>
<feature type="domain" description="Putative restriction endonuclease" evidence="1">
    <location>
        <begin position="17"/>
        <end position="152"/>
    </location>
</feature>
<dbReference type="Proteomes" id="UP001251217">
    <property type="component" value="Unassembled WGS sequence"/>
</dbReference>
<evidence type="ECO:0000313" key="3">
    <source>
        <dbReference type="Proteomes" id="UP001251217"/>
    </source>
</evidence>
<dbReference type="InterPro" id="IPR008538">
    <property type="entry name" value="Uma2"/>
</dbReference>
<dbReference type="Pfam" id="PF05685">
    <property type="entry name" value="Uma2"/>
    <property type="match status" value="1"/>
</dbReference>
<sequence>MVLPGIDRPDLPEYMTWEELERLPADVADQIELWEGRVVWLRRGPREHQRFTRRLTNEFERCVREDMSLRPDRCWEAEAETNVFLGRAGKNDFLTPDFLVHRCLPPYADVRAADTVLVGEVRSPSNSQTDMEAKKARYASAGIPWYWEVTLQRDVSSIDVVRAYGLEVGHARLPDGVTPLRPANYLLVGEWTHDDEAGIAFGHPFEITMPWSALAF</sequence>
<keyword evidence="2" id="KW-0540">Nuclease</keyword>
<comment type="caution">
    <text evidence="2">The sequence shown here is derived from an EMBL/GenBank/DDBJ whole genome shotgun (WGS) entry which is preliminary data.</text>
</comment>
<dbReference type="CDD" id="cd06260">
    <property type="entry name" value="DUF820-like"/>
    <property type="match status" value="1"/>
</dbReference>
<proteinExistence type="predicted"/>
<protein>
    <submittedName>
        <fullName evidence="2">Uma2 family endonuclease</fullName>
    </submittedName>
</protein>
<dbReference type="Gene3D" id="3.90.1570.10">
    <property type="entry name" value="tt1808, chain A"/>
    <property type="match status" value="1"/>
</dbReference>
<reference evidence="2 3" key="1">
    <citation type="submission" date="2023-07" db="EMBL/GenBank/DDBJ databases">
        <title>Sorghum-associated microbial communities from plants grown in Nebraska, USA.</title>
        <authorList>
            <person name="Schachtman D."/>
        </authorList>
    </citation>
    <scope>NUCLEOTIDE SEQUENCE [LARGE SCALE GENOMIC DNA]</scope>
    <source>
        <strain evidence="2 3">4272</strain>
    </source>
</reference>
<gene>
    <name evidence="2" type="ORF">J2W56_005989</name>
</gene>